<gene>
    <name evidence="10" type="ORF">H8B21_16945</name>
</gene>
<evidence type="ECO:0000256" key="2">
    <source>
        <dbReference type="ARBA" id="ARBA00022448"/>
    </source>
</evidence>
<evidence type="ECO:0000313" key="11">
    <source>
        <dbReference type="Proteomes" id="UP000651112"/>
    </source>
</evidence>
<feature type="domain" description="TonB-dependent receptor plug" evidence="9">
    <location>
        <begin position="116"/>
        <end position="234"/>
    </location>
</feature>
<organism evidence="10 11">
    <name type="scientific">Sphingobacterium chuzhouense</name>
    <dbReference type="NCBI Taxonomy" id="1742264"/>
    <lineage>
        <taxon>Bacteria</taxon>
        <taxon>Pseudomonadati</taxon>
        <taxon>Bacteroidota</taxon>
        <taxon>Sphingobacteriia</taxon>
        <taxon>Sphingobacteriales</taxon>
        <taxon>Sphingobacteriaceae</taxon>
        <taxon>Sphingobacterium</taxon>
    </lineage>
</organism>
<comment type="caution">
    <text evidence="10">The sequence shown here is derived from an EMBL/GenBank/DDBJ whole genome shotgun (WGS) entry which is preliminary data.</text>
</comment>
<sequence length="1030" mass="112456">MKQKLLSLFFVLTCLVGVTFAQNRQVSGRVTSAGDGSPLSGVSVAIVGTSNATQTDGSGNYSIQVLGNDASLVFSYVGFNSQRIAVGSRSVVNVQLVSDEETLDEVVVTGYSTVSKLKSTIATSVVDAEALNNTTLPDVNQMLQGNASGVTASANSGQPGSRTEVRIRGIGSISASSSPLYVLDGVIMTNGDLTQNTPTQDVISSLNPADIENITVLKDAAATAIYGARGANGVIVITTKSGQAGQSNITLNAKFGGGDVAGKIDLMNSSQLLSYQRELMRTAGMSESDILERRPDMLAGNNTNWYDEAFQSTKNQTYNLSASGGNEKTQYFGSGEYFDQKGGLVGSHFKRYGARLNVDHKLSDKFDLSFKLNGSYTDQRSANAGNGYASPLLQMFFNTPYVPAYNADGSLSDGFSSGQPGTSGYAPFGNIPATYRPTLMGGNFMHTIEHDYNFNNNLYNSFNGAFGWNIIDGLRLVVRGNAEMINVEERVWWDPIGYNGRNYDGLLQNSNVKNTNLLTNQLLTYNKTFEGGHSLNLLLGNEFQKNDYRWTYMASQGFASSELQQPGVAAKPLDVDGDREQFAFHSVFLNANYDFDAKYFVGASIRRDGSSRFPKDSRYGTFYSGSAAWLISSEQFLENVSWINSLKLRTSYGRMGNADFLFTNRNYPFNALYRFDAVYNDESAAIASQVANPGFTWEKTKMFDVGIDFALFNGYLDGSVEFFDKRSEALILQAPLSGTTGFSTINSNIGSILNQGWEVTLGSTPIKNENFSWNISGNFSTLKNEVLSLVNDNPITPASNTNQRIEVGHSIASWYMQEWAGVNPDNGAPQWYDADGNLTSTYSQAARRYVGTALPKITGGLTNRLSYKDIDLSFLISFSAGNKALNRTRQYWENDGNSPNYNFGVDAVNRWQNPGDISDKPKAEWNNGSLSNSISTRYLEYLDYARLRNVRLGYNLPKTVLEKIRASQIKIYAQAENLITLTGYKGFDPDVNTAPLVPTSTSSVAVANSGVDFFRYPTAKIITFGVTASF</sequence>
<dbReference type="RefSeq" id="WP_190315045.1">
    <property type="nucleotide sequence ID" value="NZ_JACNYL010000004.1"/>
</dbReference>
<evidence type="ECO:0000256" key="7">
    <source>
        <dbReference type="PROSITE-ProRule" id="PRU01360"/>
    </source>
</evidence>
<keyword evidence="4 7" id="KW-0812">Transmembrane</keyword>
<keyword evidence="2 7" id="KW-0813">Transport</keyword>
<dbReference type="InterPro" id="IPR039426">
    <property type="entry name" value="TonB-dep_rcpt-like"/>
</dbReference>
<dbReference type="Pfam" id="PF07715">
    <property type="entry name" value="Plug"/>
    <property type="match status" value="1"/>
</dbReference>
<keyword evidence="3 7" id="KW-1134">Transmembrane beta strand</keyword>
<dbReference type="PROSITE" id="PS52016">
    <property type="entry name" value="TONB_DEPENDENT_REC_3"/>
    <property type="match status" value="1"/>
</dbReference>
<dbReference type="Gene3D" id="2.170.130.10">
    <property type="entry name" value="TonB-dependent receptor, plug domain"/>
    <property type="match status" value="1"/>
</dbReference>
<feature type="signal peptide" evidence="8">
    <location>
        <begin position="1"/>
        <end position="21"/>
    </location>
</feature>
<keyword evidence="6 7" id="KW-0998">Cell outer membrane</keyword>
<dbReference type="SUPFAM" id="SSF49464">
    <property type="entry name" value="Carboxypeptidase regulatory domain-like"/>
    <property type="match status" value="1"/>
</dbReference>
<evidence type="ECO:0000256" key="4">
    <source>
        <dbReference type="ARBA" id="ARBA00022692"/>
    </source>
</evidence>
<dbReference type="InterPro" id="IPR012910">
    <property type="entry name" value="Plug_dom"/>
</dbReference>
<dbReference type="Pfam" id="PF13715">
    <property type="entry name" value="CarbopepD_reg_2"/>
    <property type="match status" value="1"/>
</dbReference>
<dbReference type="InterPro" id="IPR023997">
    <property type="entry name" value="TonB-dep_OMP_SusC/RagA_CS"/>
</dbReference>
<comment type="similarity">
    <text evidence="7">Belongs to the TonB-dependent receptor family.</text>
</comment>
<dbReference type="Gene3D" id="2.60.40.1120">
    <property type="entry name" value="Carboxypeptidase-like, regulatory domain"/>
    <property type="match status" value="1"/>
</dbReference>
<name>A0ABR7XW34_9SPHI</name>
<dbReference type="InterPro" id="IPR036942">
    <property type="entry name" value="Beta-barrel_TonB_sf"/>
</dbReference>
<dbReference type="InterPro" id="IPR008969">
    <property type="entry name" value="CarboxyPept-like_regulatory"/>
</dbReference>
<accession>A0ABR7XW34</accession>
<evidence type="ECO:0000259" key="9">
    <source>
        <dbReference type="Pfam" id="PF07715"/>
    </source>
</evidence>
<dbReference type="SUPFAM" id="SSF56935">
    <property type="entry name" value="Porins"/>
    <property type="match status" value="1"/>
</dbReference>
<evidence type="ECO:0000256" key="6">
    <source>
        <dbReference type="ARBA" id="ARBA00023237"/>
    </source>
</evidence>
<evidence type="ECO:0000256" key="3">
    <source>
        <dbReference type="ARBA" id="ARBA00022452"/>
    </source>
</evidence>
<evidence type="ECO:0000313" key="10">
    <source>
        <dbReference type="EMBL" id="MBD1423255.1"/>
    </source>
</evidence>
<evidence type="ECO:0000256" key="8">
    <source>
        <dbReference type="SAM" id="SignalP"/>
    </source>
</evidence>
<dbReference type="Gene3D" id="2.40.170.20">
    <property type="entry name" value="TonB-dependent receptor, beta-barrel domain"/>
    <property type="match status" value="1"/>
</dbReference>
<keyword evidence="8" id="KW-0732">Signal</keyword>
<evidence type="ECO:0000256" key="5">
    <source>
        <dbReference type="ARBA" id="ARBA00023136"/>
    </source>
</evidence>
<reference evidence="10 11" key="1">
    <citation type="submission" date="2020-08" db="EMBL/GenBank/DDBJ databases">
        <title>Sphingobacterium sp. DN00404 isolated from aquaculture water.</title>
        <authorList>
            <person name="Zhang M."/>
        </authorList>
    </citation>
    <scope>NUCLEOTIDE SEQUENCE [LARGE SCALE GENOMIC DNA]</scope>
    <source>
        <strain evidence="10 11">KCTC 42746</strain>
    </source>
</reference>
<protein>
    <submittedName>
        <fullName evidence="10">TonB-dependent receptor</fullName>
    </submittedName>
</protein>
<keyword evidence="11" id="KW-1185">Reference proteome</keyword>
<dbReference type="EMBL" id="JACNYL010000004">
    <property type="protein sequence ID" value="MBD1423255.1"/>
    <property type="molecule type" value="Genomic_DNA"/>
</dbReference>
<comment type="subcellular location">
    <subcellularLocation>
        <location evidence="1 7">Cell outer membrane</location>
        <topology evidence="1 7">Multi-pass membrane protein</topology>
    </subcellularLocation>
</comment>
<proteinExistence type="inferred from homology"/>
<evidence type="ECO:0000256" key="1">
    <source>
        <dbReference type="ARBA" id="ARBA00004571"/>
    </source>
</evidence>
<keyword evidence="10" id="KW-0675">Receptor</keyword>
<dbReference type="NCBIfam" id="TIGR04057">
    <property type="entry name" value="SusC_RagA_signa"/>
    <property type="match status" value="1"/>
</dbReference>
<dbReference type="NCBIfam" id="TIGR04056">
    <property type="entry name" value="OMP_RagA_SusC"/>
    <property type="match status" value="1"/>
</dbReference>
<dbReference type="InterPro" id="IPR037066">
    <property type="entry name" value="Plug_dom_sf"/>
</dbReference>
<dbReference type="Proteomes" id="UP000651112">
    <property type="component" value="Unassembled WGS sequence"/>
</dbReference>
<keyword evidence="5 7" id="KW-0472">Membrane</keyword>
<dbReference type="InterPro" id="IPR023996">
    <property type="entry name" value="TonB-dep_OMP_SusC/RagA"/>
</dbReference>
<feature type="chain" id="PRO_5046108184" evidence="8">
    <location>
        <begin position="22"/>
        <end position="1030"/>
    </location>
</feature>